<dbReference type="EMBL" id="GGEC01067483">
    <property type="protein sequence ID" value="MBX47967.1"/>
    <property type="molecule type" value="Transcribed_RNA"/>
</dbReference>
<protein>
    <submittedName>
        <fullName evidence="1">Uncharacterized protein</fullName>
    </submittedName>
</protein>
<reference evidence="1" key="1">
    <citation type="submission" date="2018-02" db="EMBL/GenBank/DDBJ databases">
        <title>Rhizophora mucronata_Transcriptome.</title>
        <authorList>
            <person name="Meera S.P."/>
            <person name="Sreeshan A."/>
            <person name="Augustine A."/>
        </authorList>
    </citation>
    <scope>NUCLEOTIDE SEQUENCE</scope>
    <source>
        <tissue evidence="1">Leaf</tissue>
    </source>
</reference>
<proteinExistence type="predicted"/>
<sequence length="26" mass="3246">MFFFFGWGGVVWRGERIKERKARKEK</sequence>
<organism evidence="1">
    <name type="scientific">Rhizophora mucronata</name>
    <name type="common">Asiatic mangrove</name>
    <dbReference type="NCBI Taxonomy" id="61149"/>
    <lineage>
        <taxon>Eukaryota</taxon>
        <taxon>Viridiplantae</taxon>
        <taxon>Streptophyta</taxon>
        <taxon>Embryophyta</taxon>
        <taxon>Tracheophyta</taxon>
        <taxon>Spermatophyta</taxon>
        <taxon>Magnoliopsida</taxon>
        <taxon>eudicotyledons</taxon>
        <taxon>Gunneridae</taxon>
        <taxon>Pentapetalae</taxon>
        <taxon>rosids</taxon>
        <taxon>fabids</taxon>
        <taxon>Malpighiales</taxon>
        <taxon>Rhizophoraceae</taxon>
        <taxon>Rhizophora</taxon>
    </lineage>
</organism>
<accession>A0A2P2NZP2</accession>
<evidence type="ECO:0000313" key="1">
    <source>
        <dbReference type="EMBL" id="MBX47967.1"/>
    </source>
</evidence>
<dbReference type="AlphaFoldDB" id="A0A2P2NZP2"/>
<name>A0A2P2NZP2_RHIMU</name>